<evidence type="ECO:0000256" key="1">
    <source>
        <dbReference type="SAM" id="MobiDB-lite"/>
    </source>
</evidence>
<dbReference type="Proteomes" id="UP000827092">
    <property type="component" value="Unassembled WGS sequence"/>
</dbReference>
<accession>A0AAV6THZ0</accession>
<protein>
    <submittedName>
        <fullName evidence="2">Uncharacterized protein</fullName>
    </submittedName>
</protein>
<feature type="region of interest" description="Disordered" evidence="1">
    <location>
        <begin position="1"/>
        <end position="25"/>
    </location>
</feature>
<proteinExistence type="predicted"/>
<dbReference type="EMBL" id="JAFNEN010004463">
    <property type="protein sequence ID" value="KAG8171076.1"/>
    <property type="molecule type" value="Genomic_DNA"/>
</dbReference>
<name>A0AAV6THZ0_9ARAC</name>
<reference evidence="2 3" key="1">
    <citation type="journal article" date="2022" name="Nat. Ecol. Evol.">
        <title>A masculinizing supergene underlies an exaggerated male reproductive morph in a spider.</title>
        <authorList>
            <person name="Hendrickx F."/>
            <person name="De Corte Z."/>
            <person name="Sonet G."/>
            <person name="Van Belleghem S.M."/>
            <person name="Kostlbacher S."/>
            <person name="Vangestel C."/>
        </authorList>
    </citation>
    <scope>NUCLEOTIDE SEQUENCE [LARGE SCALE GENOMIC DNA]</scope>
    <source>
        <strain evidence="2">W744_W776</strain>
    </source>
</reference>
<dbReference type="AlphaFoldDB" id="A0AAV6THZ0"/>
<organism evidence="2 3">
    <name type="scientific">Oedothorax gibbosus</name>
    <dbReference type="NCBI Taxonomy" id="931172"/>
    <lineage>
        <taxon>Eukaryota</taxon>
        <taxon>Metazoa</taxon>
        <taxon>Ecdysozoa</taxon>
        <taxon>Arthropoda</taxon>
        <taxon>Chelicerata</taxon>
        <taxon>Arachnida</taxon>
        <taxon>Araneae</taxon>
        <taxon>Araneomorphae</taxon>
        <taxon>Entelegynae</taxon>
        <taxon>Araneoidea</taxon>
        <taxon>Linyphiidae</taxon>
        <taxon>Erigoninae</taxon>
        <taxon>Oedothorax</taxon>
    </lineage>
</organism>
<keyword evidence="3" id="KW-1185">Reference proteome</keyword>
<comment type="caution">
    <text evidence="2">The sequence shown here is derived from an EMBL/GenBank/DDBJ whole genome shotgun (WGS) entry which is preliminary data.</text>
</comment>
<feature type="non-terminal residue" evidence="2">
    <location>
        <position position="25"/>
    </location>
</feature>
<sequence length="25" mass="2611">MNRACGRIPAASPSAGTPYALFTEE</sequence>
<evidence type="ECO:0000313" key="2">
    <source>
        <dbReference type="EMBL" id="KAG8171076.1"/>
    </source>
</evidence>
<evidence type="ECO:0000313" key="3">
    <source>
        <dbReference type="Proteomes" id="UP000827092"/>
    </source>
</evidence>
<gene>
    <name evidence="2" type="ORF">JTE90_012206</name>
</gene>